<organism evidence="1 2">
    <name type="scientific">Nocardia ninae NBRC 108245</name>
    <dbReference type="NCBI Taxonomy" id="1210091"/>
    <lineage>
        <taxon>Bacteria</taxon>
        <taxon>Bacillati</taxon>
        <taxon>Actinomycetota</taxon>
        <taxon>Actinomycetes</taxon>
        <taxon>Mycobacteriales</taxon>
        <taxon>Nocardiaceae</taxon>
        <taxon>Nocardia</taxon>
    </lineage>
</organism>
<comment type="caution">
    <text evidence="1">The sequence shown here is derived from an EMBL/GenBank/DDBJ whole genome shotgun (WGS) entry which is preliminary data.</text>
</comment>
<gene>
    <name evidence="1" type="ORF">NN4_30710</name>
</gene>
<dbReference type="EMBL" id="BJXA01000016">
    <property type="protein sequence ID" value="GEM38552.1"/>
    <property type="molecule type" value="Genomic_DNA"/>
</dbReference>
<protein>
    <submittedName>
        <fullName evidence="1">Uncharacterized protein</fullName>
    </submittedName>
</protein>
<dbReference type="Proteomes" id="UP000321424">
    <property type="component" value="Unassembled WGS sequence"/>
</dbReference>
<reference evidence="1 2" key="1">
    <citation type="submission" date="2019-07" db="EMBL/GenBank/DDBJ databases">
        <title>Whole genome shotgun sequence of Nocardia ninae NBRC 108245.</title>
        <authorList>
            <person name="Hosoyama A."/>
            <person name="Uohara A."/>
            <person name="Ohji S."/>
            <person name="Ichikawa N."/>
        </authorList>
    </citation>
    <scope>NUCLEOTIDE SEQUENCE [LARGE SCALE GENOMIC DNA]</scope>
    <source>
        <strain evidence="1 2">NBRC 108245</strain>
    </source>
</reference>
<name>A0A511MD26_9NOCA</name>
<accession>A0A511MD26</accession>
<dbReference type="AlphaFoldDB" id="A0A511MD26"/>
<keyword evidence="2" id="KW-1185">Reference proteome</keyword>
<evidence type="ECO:0000313" key="1">
    <source>
        <dbReference type="EMBL" id="GEM38552.1"/>
    </source>
</evidence>
<evidence type="ECO:0000313" key="2">
    <source>
        <dbReference type="Proteomes" id="UP000321424"/>
    </source>
</evidence>
<proteinExistence type="predicted"/>
<sequence>MDSLAIYRLLALCGEEAHQAPTAPLTVAQAHDAMQIHVDCRAKHCPRKAAALQVLIAAGRVRPSLSKPR</sequence>